<dbReference type="CDD" id="cd00017">
    <property type="entry name" value="ANATO"/>
    <property type="match status" value="1"/>
</dbReference>
<accession>A0A977TIF9</accession>
<dbReference type="Gene3D" id="2.40.50.120">
    <property type="match status" value="1"/>
</dbReference>
<dbReference type="InterPro" id="IPR036595">
    <property type="entry name" value="A-macroglobulin_rcpt-bd_sf"/>
</dbReference>
<keyword evidence="4" id="KW-1015">Disulfide bond</keyword>
<dbReference type="SMART" id="SM01360">
    <property type="entry name" value="A2M"/>
    <property type="match status" value="1"/>
</dbReference>
<dbReference type="Gene3D" id="2.60.120.1540">
    <property type="match status" value="1"/>
</dbReference>
<dbReference type="InterPro" id="IPR013783">
    <property type="entry name" value="Ig-like_fold"/>
</dbReference>
<dbReference type="Pfam" id="PF17790">
    <property type="entry name" value="MG1"/>
    <property type="match status" value="1"/>
</dbReference>
<dbReference type="EMBL" id="MZ572216">
    <property type="protein sequence ID" value="UXV25346.1"/>
    <property type="molecule type" value="mRNA"/>
</dbReference>
<dbReference type="PANTHER" id="PTHR11412:SF81">
    <property type="entry name" value="COMPLEMENT C3"/>
    <property type="match status" value="1"/>
</dbReference>
<dbReference type="InterPro" id="IPR041425">
    <property type="entry name" value="C3/4/5_MG1"/>
</dbReference>
<keyword evidence="2" id="KW-0964">Secreted</keyword>
<organism evidence="8">
    <name type="scientific">Mugil incilis</name>
    <name type="common">Parassi mullet</name>
    <dbReference type="NCBI Taxonomy" id="426483"/>
    <lineage>
        <taxon>Eukaryota</taxon>
        <taxon>Metazoa</taxon>
        <taxon>Chordata</taxon>
        <taxon>Craniata</taxon>
        <taxon>Vertebrata</taxon>
        <taxon>Euteleostomi</taxon>
        <taxon>Actinopterygii</taxon>
        <taxon>Neopterygii</taxon>
        <taxon>Teleostei</taxon>
        <taxon>Neoteleostei</taxon>
        <taxon>Acanthomorphata</taxon>
        <taxon>Ovalentaria</taxon>
        <taxon>Mugilomorphae</taxon>
        <taxon>Mugilidae</taxon>
        <taxon>Mugil</taxon>
    </lineage>
</organism>
<dbReference type="PROSITE" id="PS00477">
    <property type="entry name" value="ALPHA_2_MACROGLOBULIN"/>
    <property type="match status" value="1"/>
</dbReference>
<dbReference type="Pfam" id="PF07678">
    <property type="entry name" value="TED_complement"/>
    <property type="match status" value="1"/>
</dbReference>
<evidence type="ECO:0000256" key="4">
    <source>
        <dbReference type="ARBA" id="ARBA00023157"/>
    </source>
</evidence>
<reference evidence="8" key="1">
    <citation type="submission" date="2021-07" db="EMBL/GenBank/DDBJ databases">
        <title>Transcriptional, histopathological and biochemical response of Mugil incilis (lisa) to environmental stressors from three aquatic ecosystems of the Colombian Caribbean.</title>
        <authorList>
            <person name="Bertel-Sevilla A.P."/>
            <person name="Olivero-Verbel J.T."/>
            <person name="Cuesta A."/>
        </authorList>
    </citation>
    <scope>NUCLEOTIDE SEQUENCE</scope>
    <source>
        <tissue evidence="8">Liver</tissue>
    </source>
</reference>
<proteinExistence type="evidence at transcript level"/>
<dbReference type="InterPro" id="IPR001599">
    <property type="entry name" value="Macroglobln_a2"/>
</dbReference>
<dbReference type="SUPFAM" id="SSF49410">
    <property type="entry name" value="Alpha-macroglobulin receptor domain"/>
    <property type="match status" value="1"/>
</dbReference>
<evidence type="ECO:0000259" key="6">
    <source>
        <dbReference type="PROSITE" id="PS01178"/>
    </source>
</evidence>
<dbReference type="Pfam" id="PF01759">
    <property type="entry name" value="NTR"/>
    <property type="match status" value="1"/>
</dbReference>
<dbReference type="SUPFAM" id="SSF48239">
    <property type="entry name" value="Terpenoid cyclases/Protein prenyltransferases"/>
    <property type="match status" value="1"/>
</dbReference>
<dbReference type="Pfam" id="PF17791">
    <property type="entry name" value="MG3"/>
    <property type="match status" value="1"/>
</dbReference>
<dbReference type="InterPro" id="IPR018933">
    <property type="entry name" value="Netrin_module_non-TIMP"/>
</dbReference>
<feature type="signal peptide" evidence="5">
    <location>
        <begin position="1"/>
        <end position="22"/>
    </location>
</feature>
<dbReference type="InterPro" id="IPR019742">
    <property type="entry name" value="MacrogloblnA2_CS"/>
</dbReference>
<dbReference type="InterPro" id="IPR009048">
    <property type="entry name" value="A-macroglobulin_rcpt-bd"/>
</dbReference>
<evidence type="ECO:0000256" key="1">
    <source>
        <dbReference type="ARBA" id="ARBA00004613"/>
    </source>
</evidence>
<comment type="subcellular location">
    <subcellularLocation>
        <location evidence="1">Secreted</location>
    </subcellularLocation>
</comment>
<dbReference type="FunFam" id="2.40.50.120:FF:000013">
    <property type="entry name" value="Complement C3"/>
    <property type="match status" value="1"/>
</dbReference>
<sequence>MRRTLLLLASLAFASLNSLADGAEMKVMSAPNLLRVGTPENIFVECLDWTGGDVKVDITVMNHPTKNKMLDSTSVTLTSAKHFQELAQVTIPPGDFSKDPSAKQYVYLQAKFPDRVLEKVVLVTFQSGYIFIQTDKTLYTPNTKVHYRMFALTPGMEPVERPDASVSIEVVTPEKIVLPVDPVFLKSGIHTGDYQLPEIVSPGLWTIVARFTSNPQQSFSAEFEVKEYVLPSFEVKLTTPVPFFYVDSEDLTVSIQATYLFGEEVDGTAYVVFGIVHENQKKSMPSSLQRVPIEQGKGAATLKKEHITQTFKDILPLVGSSIFVSVSVLTESDSELVEAELRGIQIVTSPYRIVFKRTPKYFKPGMSFDVAVEVLNPDDTPAKGVPVVVEPGEVQGSTADNGMARLTINTVANNQPLTITARTNAAIPRERQATASMVAIAHKSTSFIHIGVDAAELELGSNMKVNLNLNAQLSAHTDITYLILSRGQLVRHGRHRTQGQVLISLTIVVTKDMLPSFRIIAYLQPNANQVVSDSLWVDVKDSCMGKLKLEPTRPVPSYEPRKMFGLKVTGDPGATVGLVAVDKGVYVLNNKHRLTQKKVWDIVEKYDTGCTPGGGKDSMSVFFDAGLVFETSSGSGTAYRQELECPAPSRRKRATTIMEVTTTLVSKYKNDKLQHECCLDGMKPTPVSYSCEVRSEYIVDGQACIDAFLDCCRQITSQLAEQKEDNLQLARSEEDDSSYLDSNDIVTRTNFPESWLWMDIKLPDLPNCLQTHCVQRDVPFPDSITTWQFTGISLSRTHGICVGDPLEVIVRKDFFIDLKLPYSAVQGEQLEIKAILHNYSPDDATVRVDLLEEQHLCSAASKRKRFRQEVTVGSFTTRSVPYVIIPMREGEHKIEVKAAVKDSSLSDGIQKMLRVVPLGVLVKSPQTVTLDPTTKGVGGTQQEILNSAIPKSDVIPNTPTSTQISVTGREQVAALVENAISGQSMGSLIRQPGGCGEQTMIGMTLPVIATVYLDKTNQWETVGFQKRDEALAHIKTGYKNELSYRKTDGSFGVWPHVKSSTWLTAYVAKVFSMAQTLIAVDTSVICGAVKFLILNAQQPDGMFNEVGPVYHAEMIGDIRGADSDASMTAFCLIAMQESRTICSDSVNSLPSSIDKAVAYLERRLPSITNPYAVAMTSYALANDGKLNKDILFQYASPELSHWPVPKGHIYALEATAYALLALVKAQEFEDARPVVRWFNKQQKVGGGYGSTQATIMVYQAVAEYWASAKEPDYNLNVDIMLPGRSKPDKFHFNRENHYATRTSKLKDINQNITVTAKGSGEATVTMVSLYYARPKEMSSHCQKFNLSVQLLTEKVKDDETVYRLKIEILYKDKERDATMSILDIGLLTGFTVNTKDLDLLSKGRARMIAKYEMDKVLSERGSLVLYLDKVSHKRPEEISFRLHQTMKVGVLQPAAVSVYEYYNQTECVKFYHPERQEGQLLTLCLHGECTCAEEDCTMQKKEGITNDLRTAKVCESTETSKVEFVYKVRLDEFVPELSTDAYKMHVVEVIKEGSFDVAPQGKQRIFLSFQHCRESLSLKQGKTYLVMGSSKDIRRDDKKQTYYYMFGEGTWVEYWPTAEECQTDPSFRTVCFGMEEMVDQYLTFACQMK</sequence>
<dbReference type="Gene3D" id="6.20.50.160">
    <property type="match status" value="1"/>
</dbReference>
<dbReference type="GO" id="GO:0004866">
    <property type="term" value="F:endopeptidase inhibitor activity"/>
    <property type="evidence" value="ECO:0007669"/>
    <property type="project" value="InterPro"/>
</dbReference>
<dbReference type="InterPro" id="IPR008993">
    <property type="entry name" value="TIMP-like_OB-fold"/>
</dbReference>
<dbReference type="PROSITE" id="PS01177">
    <property type="entry name" value="ANAPHYLATOXIN_1"/>
    <property type="match status" value="1"/>
</dbReference>
<dbReference type="Pfam" id="PF01821">
    <property type="entry name" value="ANATO"/>
    <property type="match status" value="1"/>
</dbReference>
<evidence type="ECO:0000256" key="2">
    <source>
        <dbReference type="ARBA" id="ARBA00022525"/>
    </source>
</evidence>
<dbReference type="SMART" id="SM00643">
    <property type="entry name" value="C345C"/>
    <property type="match status" value="1"/>
</dbReference>
<keyword evidence="5" id="KW-0732">Signal</keyword>
<dbReference type="InterPro" id="IPR008930">
    <property type="entry name" value="Terpenoid_cyclase/PrenylTrfase"/>
</dbReference>
<dbReference type="SMART" id="SM01359">
    <property type="entry name" value="A2M_N_2"/>
    <property type="match status" value="1"/>
</dbReference>
<dbReference type="InterPro" id="IPR000020">
    <property type="entry name" value="Anaphylatoxin/fibulin"/>
</dbReference>
<dbReference type="CDD" id="cd02896">
    <property type="entry name" value="complement_C3_C4_C5"/>
    <property type="match status" value="1"/>
</dbReference>
<dbReference type="SMART" id="SM01419">
    <property type="entry name" value="Thiol-ester_cl"/>
    <property type="match status" value="1"/>
</dbReference>
<dbReference type="Pfam" id="PF01835">
    <property type="entry name" value="MG2"/>
    <property type="match status" value="1"/>
</dbReference>
<dbReference type="SUPFAM" id="SSF50242">
    <property type="entry name" value="TIMP-like"/>
    <property type="match status" value="1"/>
</dbReference>
<feature type="domain" description="Anaphylatoxin-like" evidence="6">
    <location>
        <begin position="677"/>
        <end position="712"/>
    </location>
</feature>
<dbReference type="FunFam" id="2.60.40.10:FF:000155">
    <property type="entry name" value="complement C3 isoform X1"/>
    <property type="match status" value="1"/>
</dbReference>
<dbReference type="PROSITE" id="PS01178">
    <property type="entry name" value="ANAPHYLATOXIN_2"/>
    <property type="match status" value="1"/>
</dbReference>
<dbReference type="Gene3D" id="2.60.40.10">
    <property type="entry name" value="Immunoglobulins"/>
    <property type="match status" value="2"/>
</dbReference>
<dbReference type="Gene3D" id="2.20.130.20">
    <property type="match status" value="1"/>
</dbReference>
<dbReference type="Gene3D" id="2.60.40.690">
    <property type="entry name" value="Alpha-macroglobulin, receptor-binding domain"/>
    <property type="match status" value="1"/>
</dbReference>
<dbReference type="GO" id="GO:0005615">
    <property type="term" value="C:extracellular space"/>
    <property type="evidence" value="ECO:0007669"/>
    <property type="project" value="InterPro"/>
</dbReference>
<dbReference type="PROSITE" id="PS50189">
    <property type="entry name" value="NTR"/>
    <property type="match status" value="1"/>
</dbReference>
<dbReference type="InterPro" id="IPR001134">
    <property type="entry name" value="Netrin_domain"/>
</dbReference>
<dbReference type="Gene3D" id="1.20.91.20">
    <property type="entry name" value="Anaphylotoxins (complement system)"/>
    <property type="match status" value="1"/>
</dbReference>
<evidence type="ECO:0000256" key="5">
    <source>
        <dbReference type="SAM" id="SignalP"/>
    </source>
</evidence>
<dbReference type="InterPro" id="IPR011625">
    <property type="entry name" value="A2M_N_BRD"/>
</dbReference>
<dbReference type="InterPro" id="IPR040839">
    <property type="entry name" value="MG4"/>
</dbReference>
<dbReference type="Gene3D" id="2.60.40.1930">
    <property type="match status" value="3"/>
</dbReference>
<evidence type="ECO:0000313" key="8">
    <source>
        <dbReference type="EMBL" id="UXV25346.1"/>
    </source>
</evidence>
<dbReference type="PANTHER" id="PTHR11412">
    <property type="entry name" value="MACROGLOBULIN / COMPLEMENT"/>
    <property type="match status" value="1"/>
</dbReference>
<dbReference type="InterPro" id="IPR018081">
    <property type="entry name" value="Anaphylatoxin_comp_syst"/>
</dbReference>
<dbReference type="Pfam" id="PF07677">
    <property type="entry name" value="A2M_recep"/>
    <property type="match status" value="1"/>
</dbReference>
<dbReference type="Pfam" id="PF17789">
    <property type="entry name" value="MG4"/>
    <property type="match status" value="1"/>
</dbReference>
<dbReference type="Gene3D" id="2.60.40.1940">
    <property type="match status" value="1"/>
</dbReference>
<dbReference type="Gene3D" id="1.50.10.20">
    <property type="match status" value="1"/>
</dbReference>
<protein>
    <submittedName>
        <fullName evidence="8">Complement C3</fullName>
    </submittedName>
</protein>
<dbReference type="Pfam" id="PF21308">
    <property type="entry name" value="C3_CUB2"/>
    <property type="match status" value="1"/>
</dbReference>
<dbReference type="SMART" id="SM01361">
    <property type="entry name" value="A2M_recep"/>
    <property type="match status" value="1"/>
</dbReference>
<feature type="chain" id="PRO_5038076619" evidence="5">
    <location>
        <begin position="23"/>
        <end position="1649"/>
    </location>
</feature>
<feature type="domain" description="NTR" evidence="7">
    <location>
        <begin position="1496"/>
        <end position="1646"/>
    </location>
</feature>
<evidence type="ECO:0000259" key="7">
    <source>
        <dbReference type="PROSITE" id="PS50189"/>
    </source>
</evidence>
<name>A0A977TIF9_9TELE</name>
<dbReference type="InterPro" id="IPR041555">
    <property type="entry name" value="MG3"/>
</dbReference>
<dbReference type="InterPro" id="IPR047565">
    <property type="entry name" value="Alpha-macroglob_thiol-ester_cl"/>
</dbReference>
<dbReference type="FunFam" id="2.60.40.1940:FF:000001">
    <property type="entry name" value="Complement component C3"/>
    <property type="match status" value="1"/>
</dbReference>
<dbReference type="InterPro" id="IPR002890">
    <property type="entry name" value="MG2"/>
</dbReference>
<dbReference type="Pfam" id="PF00207">
    <property type="entry name" value="A2M"/>
    <property type="match status" value="1"/>
</dbReference>
<evidence type="ECO:0000256" key="3">
    <source>
        <dbReference type="ARBA" id="ARBA00022966"/>
    </source>
</evidence>
<keyword evidence="3" id="KW-0882">Thioester bond</keyword>
<dbReference type="SUPFAM" id="SSF47686">
    <property type="entry name" value="Anaphylotoxins (complement system)"/>
    <property type="match status" value="1"/>
</dbReference>
<dbReference type="InterPro" id="IPR048848">
    <property type="entry name" value="C3_CUB2"/>
</dbReference>
<dbReference type="InterPro" id="IPR050473">
    <property type="entry name" value="A2M/Complement_sys"/>
</dbReference>
<dbReference type="Pfam" id="PF07703">
    <property type="entry name" value="A2M_BRD"/>
    <property type="match status" value="1"/>
</dbReference>
<dbReference type="SMART" id="SM00104">
    <property type="entry name" value="ANATO"/>
    <property type="match status" value="1"/>
</dbReference>
<dbReference type="InterPro" id="IPR011626">
    <property type="entry name" value="Alpha-macroglobulin_TED"/>
</dbReference>